<keyword evidence="9 15" id="KW-0418">Kinase</keyword>
<dbReference type="AlphaFoldDB" id="A0A9P0DH68"/>
<dbReference type="CDD" id="cd20803">
    <property type="entry name" value="C1_DGKtheta_typeV_rpt1"/>
    <property type="match status" value="1"/>
</dbReference>
<dbReference type="SMART" id="SM00314">
    <property type="entry name" value="RA"/>
    <property type="match status" value="2"/>
</dbReference>
<dbReference type="Gene3D" id="2.60.200.40">
    <property type="match status" value="1"/>
</dbReference>
<dbReference type="InterPro" id="IPR056392">
    <property type="entry name" value="DGKtheta_RBD"/>
</dbReference>
<dbReference type="InterPro" id="IPR029071">
    <property type="entry name" value="Ubiquitin-like_domsf"/>
</dbReference>
<dbReference type="InterPro" id="IPR020454">
    <property type="entry name" value="DAG/PE-bd"/>
</dbReference>
<dbReference type="InterPro" id="IPR000159">
    <property type="entry name" value="RA_dom"/>
</dbReference>
<dbReference type="InterPro" id="IPR016064">
    <property type="entry name" value="NAD/diacylglycerol_kinase_sf"/>
</dbReference>
<evidence type="ECO:0000256" key="2">
    <source>
        <dbReference type="ARBA" id="ARBA00004370"/>
    </source>
</evidence>
<dbReference type="PANTHER" id="PTHR11255">
    <property type="entry name" value="DIACYLGLYCEROL KINASE"/>
    <property type="match status" value="1"/>
</dbReference>
<proteinExistence type="inferred from homology"/>
<keyword evidence="10" id="KW-0862">Zinc</keyword>
<feature type="domain" description="Phorbol-ester/DAG-type" evidence="17">
    <location>
        <begin position="17"/>
        <end position="67"/>
    </location>
</feature>
<comment type="subcellular location">
    <subcellularLocation>
        <location evidence="2">Membrane</location>
    </subcellularLocation>
</comment>
<evidence type="ECO:0000313" key="21">
    <source>
        <dbReference type="EMBL" id="CAH1127086.1"/>
    </source>
</evidence>
<feature type="compositionally biased region" description="Polar residues" evidence="16">
    <location>
        <begin position="970"/>
        <end position="984"/>
    </location>
</feature>
<dbReference type="PROSITE" id="PS50081">
    <property type="entry name" value="ZF_DAG_PE_2"/>
    <property type="match status" value="3"/>
</dbReference>
<keyword evidence="13" id="KW-0472">Membrane</keyword>
<dbReference type="Pfam" id="PF00781">
    <property type="entry name" value="DAGK_cat"/>
    <property type="match status" value="1"/>
</dbReference>
<dbReference type="Gene3D" id="3.40.50.10330">
    <property type="entry name" value="Probable inorganic polyphosphate/atp-NAD kinase, domain 1"/>
    <property type="match status" value="1"/>
</dbReference>
<keyword evidence="12 14" id="KW-0694">RNA-binding</keyword>
<evidence type="ECO:0000256" key="12">
    <source>
        <dbReference type="ARBA" id="ARBA00022884"/>
    </source>
</evidence>
<dbReference type="InterPro" id="IPR002219">
    <property type="entry name" value="PKC_DAG/PE"/>
</dbReference>
<dbReference type="EC" id="2.7.1.107" evidence="15"/>
<dbReference type="GO" id="GO:0016020">
    <property type="term" value="C:membrane"/>
    <property type="evidence" value="ECO:0007669"/>
    <property type="project" value="UniProtKB-SubCell"/>
</dbReference>
<feature type="domain" description="Phorbol-ester/DAG-type" evidence="17">
    <location>
        <begin position="80"/>
        <end position="128"/>
    </location>
</feature>
<dbReference type="FunFam" id="3.10.20.90:FF:000200">
    <property type="entry name" value="Diacylglycerol kinase"/>
    <property type="match status" value="1"/>
</dbReference>
<dbReference type="Pfam" id="PF00788">
    <property type="entry name" value="RA"/>
    <property type="match status" value="2"/>
</dbReference>
<dbReference type="CDD" id="cd17111">
    <property type="entry name" value="RA1_DAGK-theta"/>
    <property type="match status" value="1"/>
</dbReference>
<dbReference type="SUPFAM" id="SSF54928">
    <property type="entry name" value="RNA-binding domain, RBD"/>
    <property type="match status" value="1"/>
</dbReference>
<evidence type="ECO:0000256" key="5">
    <source>
        <dbReference type="ARBA" id="ARBA00022723"/>
    </source>
</evidence>
<dbReference type="InterPro" id="IPR000756">
    <property type="entry name" value="Diacylglycerol_kin_accessory"/>
</dbReference>
<evidence type="ECO:0000256" key="16">
    <source>
        <dbReference type="SAM" id="MobiDB-lite"/>
    </source>
</evidence>
<evidence type="ECO:0000256" key="10">
    <source>
        <dbReference type="ARBA" id="ARBA00022833"/>
    </source>
</evidence>
<keyword evidence="8" id="KW-0863">Zinc-finger</keyword>
<dbReference type="PROSITE" id="PS50146">
    <property type="entry name" value="DAGK"/>
    <property type="match status" value="1"/>
</dbReference>
<dbReference type="FunFam" id="2.60.200.40:FF:000004">
    <property type="entry name" value="Diacylglycerol kinase"/>
    <property type="match status" value="1"/>
</dbReference>
<keyword evidence="11 15" id="KW-0067">ATP-binding</keyword>
<evidence type="ECO:0000256" key="3">
    <source>
        <dbReference type="ARBA" id="ARBA00009280"/>
    </source>
</evidence>
<keyword evidence="22" id="KW-1185">Reference proteome</keyword>
<keyword evidence="5" id="KW-0479">Metal-binding</keyword>
<dbReference type="OrthoDB" id="242257at2759"/>
<comment type="similarity">
    <text evidence="3 15">Belongs to the eukaryotic diacylglycerol kinase family.</text>
</comment>
<dbReference type="SMART" id="SM00046">
    <property type="entry name" value="DAGKc"/>
    <property type="match status" value="1"/>
</dbReference>
<dbReference type="GO" id="GO:0004143">
    <property type="term" value="F:ATP-dependent diacylglycerol kinase activity"/>
    <property type="evidence" value="ECO:0007669"/>
    <property type="project" value="UniProtKB-EC"/>
</dbReference>
<dbReference type="Proteomes" id="UP001152799">
    <property type="component" value="Chromosome 2"/>
</dbReference>
<protein>
    <recommendedName>
        <fullName evidence="15">Diacylglycerol kinase</fullName>
        <shortName evidence="15">DAG kinase</shortName>
        <ecNumber evidence="15">2.7.1.107</ecNumber>
    </recommendedName>
</protein>
<dbReference type="CDD" id="cd20854">
    <property type="entry name" value="C1_DGKtheta_typeV_rpt3"/>
    <property type="match status" value="1"/>
</dbReference>
<evidence type="ECO:0000313" key="22">
    <source>
        <dbReference type="Proteomes" id="UP001152799"/>
    </source>
</evidence>
<accession>A0A9P0DH68</accession>
<dbReference type="Gene3D" id="3.10.20.90">
    <property type="entry name" value="Phosphatidylinositol 3-kinase Catalytic Subunit, Chain A, domain 1"/>
    <property type="match status" value="1"/>
</dbReference>
<dbReference type="PROSITE" id="PS50102">
    <property type="entry name" value="RRM"/>
    <property type="match status" value="1"/>
</dbReference>
<dbReference type="Pfam" id="PF00609">
    <property type="entry name" value="DAGK_acc"/>
    <property type="match status" value="1"/>
</dbReference>
<dbReference type="PROSITE" id="PS50200">
    <property type="entry name" value="RA"/>
    <property type="match status" value="1"/>
</dbReference>
<evidence type="ECO:0000256" key="15">
    <source>
        <dbReference type="RuleBase" id="RU361128"/>
    </source>
</evidence>
<dbReference type="SMART" id="SM00045">
    <property type="entry name" value="DAGKa"/>
    <property type="match status" value="1"/>
</dbReference>
<keyword evidence="6" id="KW-0677">Repeat</keyword>
<dbReference type="FunFam" id="3.30.60.20:FF:000058">
    <property type="entry name" value="Diacylglycerol kinase"/>
    <property type="match status" value="1"/>
</dbReference>
<dbReference type="InterPro" id="IPR037607">
    <property type="entry name" value="DGK"/>
</dbReference>
<comment type="catalytic activity">
    <reaction evidence="1 15">
        <text>a 1,2-diacyl-sn-glycerol + ATP = a 1,2-diacyl-sn-glycero-3-phosphate + ADP + H(+)</text>
        <dbReference type="Rhea" id="RHEA:10272"/>
        <dbReference type="ChEBI" id="CHEBI:15378"/>
        <dbReference type="ChEBI" id="CHEBI:17815"/>
        <dbReference type="ChEBI" id="CHEBI:30616"/>
        <dbReference type="ChEBI" id="CHEBI:58608"/>
        <dbReference type="ChEBI" id="CHEBI:456216"/>
        <dbReference type="EC" id="2.7.1.107"/>
    </reaction>
</comment>
<evidence type="ECO:0000259" key="19">
    <source>
        <dbReference type="PROSITE" id="PS50146"/>
    </source>
</evidence>
<dbReference type="CDD" id="cd20804">
    <property type="entry name" value="C1_DGKtheta_typeV_rpt2"/>
    <property type="match status" value="1"/>
</dbReference>
<dbReference type="InterPro" id="IPR035979">
    <property type="entry name" value="RBD_domain_sf"/>
</dbReference>
<evidence type="ECO:0000259" key="17">
    <source>
        <dbReference type="PROSITE" id="PS50081"/>
    </source>
</evidence>
<evidence type="ECO:0000256" key="7">
    <source>
        <dbReference type="ARBA" id="ARBA00022741"/>
    </source>
</evidence>
<reference evidence="21" key="1">
    <citation type="submission" date="2022-01" db="EMBL/GenBank/DDBJ databases">
        <authorList>
            <person name="King R."/>
        </authorList>
    </citation>
    <scope>NUCLEOTIDE SEQUENCE</scope>
</reference>
<dbReference type="GO" id="GO:0003723">
    <property type="term" value="F:RNA binding"/>
    <property type="evidence" value="ECO:0007669"/>
    <property type="project" value="UniProtKB-UniRule"/>
</dbReference>
<evidence type="ECO:0000256" key="1">
    <source>
        <dbReference type="ARBA" id="ARBA00001383"/>
    </source>
</evidence>
<evidence type="ECO:0000256" key="8">
    <source>
        <dbReference type="ARBA" id="ARBA00022771"/>
    </source>
</evidence>
<dbReference type="Pfam" id="PF24099">
    <property type="entry name" value="RBD_DGKtheta"/>
    <property type="match status" value="1"/>
</dbReference>
<dbReference type="InterPro" id="IPR001206">
    <property type="entry name" value="Diacylglycerol_kinase_cat_dom"/>
</dbReference>
<feature type="region of interest" description="Disordered" evidence="16">
    <location>
        <begin position="235"/>
        <end position="284"/>
    </location>
</feature>
<feature type="region of interest" description="Disordered" evidence="16">
    <location>
        <begin position="704"/>
        <end position="726"/>
    </location>
</feature>
<feature type="domain" description="Phorbol-ester/DAG-type" evidence="17">
    <location>
        <begin position="146"/>
        <end position="197"/>
    </location>
</feature>
<evidence type="ECO:0000256" key="13">
    <source>
        <dbReference type="ARBA" id="ARBA00023136"/>
    </source>
</evidence>
<evidence type="ECO:0000256" key="14">
    <source>
        <dbReference type="PROSITE-ProRule" id="PRU00176"/>
    </source>
</evidence>
<dbReference type="GO" id="GO:0007200">
    <property type="term" value="P:phospholipase C-activating G protein-coupled receptor signaling pathway"/>
    <property type="evidence" value="ECO:0007669"/>
    <property type="project" value="InterPro"/>
</dbReference>
<dbReference type="InterPro" id="IPR000504">
    <property type="entry name" value="RRM_dom"/>
</dbReference>
<dbReference type="GO" id="GO:0005524">
    <property type="term" value="F:ATP binding"/>
    <property type="evidence" value="ECO:0007669"/>
    <property type="project" value="UniProtKB-KW"/>
</dbReference>
<dbReference type="GO" id="GO:0008270">
    <property type="term" value="F:zinc ion binding"/>
    <property type="evidence" value="ECO:0007669"/>
    <property type="project" value="UniProtKB-KW"/>
</dbReference>
<dbReference type="PANTHER" id="PTHR11255:SF54">
    <property type="entry name" value="DIACYLGLYCEROL KINASE THETA"/>
    <property type="match status" value="1"/>
</dbReference>
<evidence type="ECO:0000259" key="18">
    <source>
        <dbReference type="PROSITE" id="PS50102"/>
    </source>
</evidence>
<sequence>MAGSAVDQASACVVAHGHGFQKKTFHKPTYCHHCGDMLWGLIQQGFVCEVCNFVVHERCLKTVISPCSSLAASLVKNPVAHCWSEALHQKRKFCNVCRKRLDDCDSIHCEICQYYVHVECQDFAVPDCKENATYAPGKELEEVVHTHHWREGNLPSGSKCEHCRKTCSNTECLSGYRCEWCRMTCHAMCHLNVDRECTFGVLGPIYLPPHAVSIPRTEVPMEAIIGVQVRRKETLSPRSTSEEFSSGGDASRYKDVEDNSSQSHGSTKDKQDKQKKGEEERDEEVIKVFDGNNSLRRRIFRVIVVSRQAPLNQILIQALRAFHITKDPEQFYLTDLYSSEEDVLHDPTPTLNLHRKEGKRPAVFLRFKDKDNDTGEVRVYPGKLLVSQAFCTIPVDSNTTVADLMKESLKRFDLDYKCEELRCLEVLLDRGVTERVLSWNERPWEIMKNLGRDSIRQMELMRFYIQLKQDPHGPNVALFLGNLPPNLSERNYENILIDLLGRENKFLKVGPIYYEYGSMVITFQDSDTAVRALYILRESRLEEKQPLLVMLLPNIEETMIPADVHPLLVFVNIKSGGCQGLELISSFRRLLNPYQVFDLDIGGPLPGLYVFRNIPNYKILVCGGDGTIGWVLQCLDNVGQDSQCSSPACAIVPLGTGNDLARVLRWGPGYTGGEDPLNLLKDVIDAEEIRLDRWTVVFHPEEKTDKQEDNAKQVNSTGKKRQKLSKMKVTNEQIKKTVVASGTSEDNSQILVMNNYFGIGLDADLCLDFHNAREENPGKFISRLHNKSVYVKMGLKRFVGQGKVCIRDLHKLVHLEVDFKRINIPQVEGIIVLNILSWGSGANPWGPENDSKFAKPTHFDGLLEVVGVTGVVHLGQIQSGLRSAMRIAQGKHIKIHLHADIPVQVDGEPWIQSPCEVVILKSALKATMLKKKKFKRRPTEPNLEPATSDADANTNGEDGQKPSQIVDDANQATPNQSTINQIHQ</sequence>
<dbReference type="InterPro" id="IPR017438">
    <property type="entry name" value="ATP-NAD_kinase_N"/>
</dbReference>
<feature type="domain" description="Ras-associating" evidence="20">
    <location>
        <begin position="373"/>
        <end position="470"/>
    </location>
</feature>
<evidence type="ECO:0000259" key="20">
    <source>
        <dbReference type="PROSITE" id="PS50200"/>
    </source>
</evidence>
<gene>
    <name evidence="21" type="ORF">CEUTPL_LOCUS5896</name>
</gene>
<dbReference type="SUPFAM" id="SSF111331">
    <property type="entry name" value="NAD kinase/diacylglycerol kinase-like"/>
    <property type="match status" value="1"/>
</dbReference>
<keyword evidence="7 15" id="KW-0547">Nucleotide-binding</keyword>
<dbReference type="PRINTS" id="PR00008">
    <property type="entry name" value="DAGPEDOMAIN"/>
</dbReference>
<keyword evidence="4 15" id="KW-0808">Transferase</keyword>
<dbReference type="Gene3D" id="3.30.60.20">
    <property type="match status" value="2"/>
</dbReference>
<evidence type="ECO:0000256" key="9">
    <source>
        <dbReference type="ARBA" id="ARBA00022777"/>
    </source>
</evidence>
<dbReference type="EMBL" id="OU892278">
    <property type="protein sequence ID" value="CAH1127086.1"/>
    <property type="molecule type" value="Genomic_DNA"/>
</dbReference>
<evidence type="ECO:0000256" key="11">
    <source>
        <dbReference type="ARBA" id="ARBA00022840"/>
    </source>
</evidence>
<dbReference type="PROSITE" id="PS00479">
    <property type="entry name" value="ZF_DAG_PE_1"/>
    <property type="match status" value="2"/>
</dbReference>
<dbReference type="SUPFAM" id="SSF57889">
    <property type="entry name" value="Cysteine-rich domain"/>
    <property type="match status" value="3"/>
</dbReference>
<feature type="region of interest" description="Disordered" evidence="16">
    <location>
        <begin position="932"/>
        <end position="984"/>
    </location>
</feature>
<feature type="compositionally biased region" description="Polar residues" evidence="16">
    <location>
        <begin position="950"/>
        <end position="963"/>
    </location>
</feature>
<dbReference type="SMART" id="SM00109">
    <property type="entry name" value="C1"/>
    <property type="match status" value="3"/>
</dbReference>
<organism evidence="21 22">
    <name type="scientific">Ceutorhynchus assimilis</name>
    <name type="common">cabbage seed weevil</name>
    <dbReference type="NCBI Taxonomy" id="467358"/>
    <lineage>
        <taxon>Eukaryota</taxon>
        <taxon>Metazoa</taxon>
        <taxon>Ecdysozoa</taxon>
        <taxon>Arthropoda</taxon>
        <taxon>Hexapoda</taxon>
        <taxon>Insecta</taxon>
        <taxon>Pterygota</taxon>
        <taxon>Neoptera</taxon>
        <taxon>Endopterygota</taxon>
        <taxon>Coleoptera</taxon>
        <taxon>Polyphaga</taxon>
        <taxon>Cucujiformia</taxon>
        <taxon>Curculionidae</taxon>
        <taxon>Ceutorhynchinae</taxon>
        <taxon>Ceutorhynchus</taxon>
    </lineage>
</organism>
<feature type="domain" description="DAGKc" evidence="19">
    <location>
        <begin position="562"/>
        <end position="700"/>
    </location>
</feature>
<name>A0A9P0DH68_9CUCU</name>
<dbReference type="FunFam" id="3.40.50.10330:FF:000011">
    <property type="entry name" value="Diacylglycerol kinase"/>
    <property type="match status" value="1"/>
</dbReference>
<dbReference type="SUPFAM" id="SSF54236">
    <property type="entry name" value="Ubiquitin-like"/>
    <property type="match status" value="2"/>
</dbReference>
<evidence type="ECO:0000256" key="6">
    <source>
        <dbReference type="ARBA" id="ARBA00022737"/>
    </source>
</evidence>
<feature type="compositionally biased region" description="Basic and acidic residues" evidence="16">
    <location>
        <begin position="266"/>
        <end position="284"/>
    </location>
</feature>
<dbReference type="Pfam" id="PF00130">
    <property type="entry name" value="C1_1"/>
    <property type="match status" value="2"/>
</dbReference>
<feature type="domain" description="RRM" evidence="18">
    <location>
        <begin position="476"/>
        <end position="554"/>
    </location>
</feature>
<dbReference type="InterPro" id="IPR046349">
    <property type="entry name" value="C1-like_sf"/>
</dbReference>
<evidence type="ECO:0000256" key="4">
    <source>
        <dbReference type="ARBA" id="ARBA00022679"/>
    </source>
</evidence>